<dbReference type="InterPro" id="IPR036291">
    <property type="entry name" value="NAD(P)-bd_dom_sf"/>
</dbReference>
<dbReference type="SMART" id="SM00822">
    <property type="entry name" value="PKS_KR"/>
    <property type="match status" value="1"/>
</dbReference>
<comment type="caution">
    <text evidence="3">The sequence shown here is derived from an EMBL/GenBank/DDBJ whole genome shotgun (WGS) entry which is preliminary data.</text>
</comment>
<accession>A0AA37HHW3</accession>
<reference evidence="3" key="1">
    <citation type="journal article" date="2016" name="Front. Microbiol.">
        <title>Genome Sequence of the Piezophilic, Mesophilic Sulfate-Reducing Bacterium Desulfovibrio indicus J2T.</title>
        <authorList>
            <person name="Cao J."/>
            <person name="Maignien L."/>
            <person name="Shao Z."/>
            <person name="Alain K."/>
            <person name="Jebbar M."/>
        </authorList>
    </citation>
    <scope>NUCLEOTIDE SEQUENCE</scope>
    <source>
        <strain evidence="3">JCM 32048</strain>
    </source>
</reference>
<keyword evidence="4" id="KW-1185">Reference proteome</keyword>
<dbReference type="SUPFAM" id="SSF51735">
    <property type="entry name" value="NAD(P)-binding Rossmann-fold domains"/>
    <property type="match status" value="1"/>
</dbReference>
<dbReference type="InterPro" id="IPR057326">
    <property type="entry name" value="KR_dom"/>
</dbReference>
<organism evidence="3 4">
    <name type="scientific">Methylobacterium frigidaeris</name>
    <dbReference type="NCBI Taxonomy" id="2038277"/>
    <lineage>
        <taxon>Bacteria</taxon>
        <taxon>Pseudomonadati</taxon>
        <taxon>Pseudomonadota</taxon>
        <taxon>Alphaproteobacteria</taxon>
        <taxon>Hyphomicrobiales</taxon>
        <taxon>Methylobacteriaceae</taxon>
        <taxon>Methylobacterium</taxon>
    </lineage>
</organism>
<dbReference type="Pfam" id="PF13561">
    <property type="entry name" value="adh_short_C2"/>
    <property type="match status" value="1"/>
</dbReference>
<dbReference type="PRINTS" id="PR00081">
    <property type="entry name" value="GDHRDH"/>
</dbReference>
<dbReference type="Proteomes" id="UP001055286">
    <property type="component" value="Unassembled WGS sequence"/>
</dbReference>
<dbReference type="InterPro" id="IPR002347">
    <property type="entry name" value="SDR_fam"/>
</dbReference>
<dbReference type="EMBL" id="BPQJ01000054">
    <property type="protein sequence ID" value="GJD66092.1"/>
    <property type="molecule type" value="Genomic_DNA"/>
</dbReference>
<dbReference type="RefSeq" id="WP_238193335.1">
    <property type="nucleotide sequence ID" value="NZ_BPQJ01000054.1"/>
</dbReference>
<dbReference type="CDD" id="cd05233">
    <property type="entry name" value="SDR_c"/>
    <property type="match status" value="1"/>
</dbReference>
<name>A0AA37HHW3_9HYPH</name>
<evidence type="ECO:0000256" key="1">
    <source>
        <dbReference type="ARBA" id="ARBA00006484"/>
    </source>
</evidence>
<gene>
    <name evidence="3" type="primary">fabG_17</name>
    <name evidence="3" type="ORF">MPEAHAMD_6288</name>
</gene>
<dbReference type="PANTHER" id="PTHR42760:SF135">
    <property type="entry name" value="BLL7886 PROTEIN"/>
    <property type="match status" value="1"/>
</dbReference>
<evidence type="ECO:0000313" key="3">
    <source>
        <dbReference type="EMBL" id="GJD66092.1"/>
    </source>
</evidence>
<dbReference type="Gene3D" id="3.40.50.720">
    <property type="entry name" value="NAD(P)-binding Rossmann-like Domain"/>
    <property type="match status" value="1"/>
</dbReference>
<dbReference type="AlphaFoldDB" id="A0AA37HHW3"/>
<sequence length="247" mass="25346">MTAPTPSPFDLTGRLIAITGAAGGIGSATARLCAAQGARLVLADRLSIEEIRDRVGAEVAGRAAIHSVDTGCRQAVTAFAAEVGPVYGLIDTAAIAPVDDWMAEDWDEALDAVIRANVKGPINLARAFLPGMVAAGEGRLVLCGSVAGWMGGIRSGPHYAFSKGGLHAFVRWLSRQGAPHGVLVNGIAPGPVETGMTAGKGYDPQAYPLRRMARPEEIAATAVFLCGAGAGYASGAIFDINGGTHFH</sequence>
<evidence type="ECO:0000313" key="4">
    <source>
        <dbReference type="Proteomes" id="UP001055286"/>
    </source>
</evidence>
<proteinExistence type="inferred from homology"/>
<evidence type="ECO:0000259" key="2">
    <source>
        <dbReference type="SMART" id="SM00822"/>
    </source>
</evidence>
<dbReference type="PANTHER" id="PTHR42760">
    <property type="entry name" value="SHORT-CHAIN DEHYDROGENASES/REDUCTASES FAMILY MEMBER"/>
    <property type="match status" value="1"/>
</dbReference>
<dbReference type="GO" id="GO:0016616">
    <property type="term" value="F:oxidoreductase activity, acting on the CH-OH group of donors, NAD or NADP as acceptor"/>
    <property type="evidence" value="ECO:0007669"/>
    <property type="project" value="UniProtKB-ARBA"/>
</dbReference>
<comment type="similarity">
    <text evidence="1">Belongs to the short-chain dehydrogenases/reductases (SDR) family.</text>
</comment>
<protein>
    <submittedName>
        <fullName evidence="3">3-oxoacyl-[acyl-carrier-protein] reductase FabG</fullName>
    </submittedName>
</protein>
<reference evidence="3" key="2">
    <citation type="submission" date="2021-08" db="EMBL/GenBank/DDBJ databases">
        <authorList>
            <person name="Tani A."/>
            <person name="Ola A."/>
            <person name="Ogura Y."/>
            <person name="Katsura K."/>
            <person name="Hayashi T."/>
        </authorList>
    </citation>
    <scope>NUCLEOTIDE SEQUENCE</scope>
    <source>
        <strain evidence="3">JCM 32048</strain>
    </source>
</reference>
<feature type="domain" description="Ketoreductase" evidence="2">
    <location>
        <begin position="14"/>
        <end position="190"/>
    </location>
</feature>
<dbReference type="GO" id="GO:0030497">
    <property type="term" value="P:fatty acid elongation"/>
    <property type="evidence" value="ECO:0007669"/>
    <property type="project" value="TreeGrafter"/>
</dbReference>